<protein>
    <recommendedName>
        <fullName evidence="7">ATP-dependent RNA helicase</fullName>
        <ecNumber evidence="7">3.6.4.13</ecNumber>
    </recommendedName>
</protein>
<evidence type="ECO:0000313" key="12">
    <source>
        <dbReference type="Proteomes" id="UP000027361"/>
    </source>
</evidence>
<sequence>MDKAKEDQEDDELVDDRQLEALDRSVKAQKATEKDLKSNDTEGEKETLSSTYDDGSSSEANHGETDEESNRQLPGAATPDIDPPILSTQPIPTPSHGHEEASGTGEGKNGPPAALQRFPEPRSLAFSNPALLRVQGLPQGFATPVVVDPTMTDDLPGESVMSESGGIELIGHQMRNRLERLGVNKFFAVQASVIPIILSSPHSRSLYSPFRPPRDVCISAPTGSGKTLAYCVPIVEVLRTRLLPRVRALILLPTRDLVAQVRETLESVAKGSGLKIASVTGTQSFAAEQGNLIDGDGESLVDIVIATPGRLMDHADATAGFTLQHLRFLVLDEADRLLGQSFNEWLPRLMAMLDPRAKQLRKEDGDKLLKGSTRHSQAEILRSDAVKERVLRRALAPAWLQVDSESSGSPPDPAAIAQPSMQKLLFSATLTRDPAKVASLRLRNPIYVSVKSSKEDAQDDTEYAIPETLQEHMLVVSTEDKPLALFHLLHRSEAPLRQALCFAKSVEAANRLAKLLEFFEEKRGAEGVIKAANYSSELSAGERARVLQAFRNGEIDVMICSDLISRGIDISDVQHVISYDVPVDMRKYVHRVGRTARAGKQGNAWSLVEEQEARHFKDMLKRGGRSKNVRKVKLQGTDLQELRPAYEHALEQLAHRFGRQP</sequence>
<dbReference type="EC" id="3.6.4.13" evidence="7"/>
<dbReference type="InterPro" id="IPR011545">
    <property type="entry name" value="DEAD/DEAH_box_helicase_dom"/>
</dbReference>
<evidence type="ECO:0000256" key="8">
    <source>
        <dbReference type="SAM" id="MobiDB-lite"/>
    </source>
</evidence>
<reference evidence="11 12" key="1">
    <citation type="submission" date="2014-05" db="EMBL/GenBank/DDBJ databases">
        <title>Draft genome sequence of a rare smut relative, Tilletiaria anomala UBC 951.</title>
        <authorList>
            <consortium name="DOE Joint Genome Institute"/>
            <person name="Toome M."/>
            <person name="Kuo A."/>
            <person name="Henrissat B."/>
            <person name="Lipzen A."/>
            <person name="Tritt A."/>
            <person name="Yoshinaga Y."/>
            <person name="Zane M."/>
            <person name="Barry K."/>
            <person name="Grigoriev I.V."/>
            <person name="Spatafora J.W."/>
            <person name="Aimea M.C."/>
        </authorList>
    </citation>
    <scope>NUCLEOTIDE SEQUENCE [LARGE SCALE GENOMIC DNA]</scope>
    <source>
        <strain evidence="11 12">UBC 951</strain>
    </source>
</reference>
<dbReference type="GO" id="GO:0003723">
    <property type="term" value="F:RNA binding"/>
    <property type="evidence" value="ECO:0007669"/>
    <property type="project" value="UniProtKB-UniRule"/>
</dbReference>
<keyword evidence="12" id="KW-1185">Reference proteome</keyword>
<dbReference type="SMART" id="SM00490">
    <property type="entry name" value="HELICc"/>
    <property type="match status" value="1"/>
</dbReference>
<dbReference type="RefSeq" id="XP_013242072.1">
    <property type="nucleotide sequence ID" value="XM_013386618.1"/>
</dbReference>
<comment type="caution">
    <text evidence="11">The sequence shown here is derived from an EMBL/GenBank/DDBJ whole genome shotgun (WGS) entry which is preliminary data.</text>
</comment>
<dbReference type="GO" id="GO:0016787">
    <property type="term" value="F:hydrolase activity"/>
    <property type="evidence" value="ECO:0007669"/>
    <property type="project" value="UniProtKB-KW"/>
</dbReference>
<dbReference type="InterPro" id="IPR027417">
    <property type="entry name" value="P-loop_NTPase"/>
</dbReference>
<dbReference type="GO" id="GO:0003724">
    <property type="term" value="F:RNA helicase activity"/>
    <property type="evidence" value="ECO:0007669"/>
    <property type="project" value="UniProtKB-EC"/>
</dbReference>
<evidence type="ECO:0000256" key="1">
    <source>
        <dbReference type="ARBA" id="ARBA00022741"/>
    </source>
</evidence>
<feature type="compositionally biased region" description="Polar residues" evidence="8">
    <location>
        <begin position="48"/>
        <end position="60"/>
    </location>
</feature>
<dbReference type="InterPro" id="IPR000629">
    <property type="entry name" value="RNA-helicase_DEAD-box_CS"/>
</dbReference>
<dbReference type="InParanoid" id="A0A066VQF8"/>
<dbReference type="GO" id="GO:0005524">
    <property type="term" value="F:ATP binding"/>
    <property type="evidence" value="ECO:0007669"/>
    <property type="project" value="UniProtKB-UniRule"/>
</dbReference>
<dbReference type="SMART" id="SM00487">
    <property type="entry name" value="DEXDc"/>
    <property type="match status" value="1"/>
</dbReference>
<dbReference type="SUPFAM" id="SSF52540">
    <property type="entry name" value="P-loop containing nucleoside triphosphate hydrolases"/>
    <property type="match status" value="1"/>
</dbReference>
<keyword evidence="1 6" id="KW-0547">Nucleotide-binding</keyword>
<evidence type="ECO:0000256" key="4">
    <source>
        <dbReference type="ARBA" id="ARBA00022840"/>
    </source>
</evidence>
<evidence type="ECO:0000259" key="10">
    <source>
        <dbReference type="PROSITE" id="PS51194"/>
    </source>
</evidence>
<dbReference type="HOGENOM" id="CLU_003041_15_3_1"/>
<dbReference type="CDD" id="cd17956">
    <property type="entry name" value="DEADc_DDX51"/>
    <property type="match status" value="1"/>
</dbReference>
<dbReference type="AlphaFoldDB" id="A0A066VQF8"/>
<evidence type="ECO:0000256" key="2">
    <source>
        <dbReference type="ARBA" id="ARBA00022801"/>
    </source>
</evidence>
<dbReference type="PROSITE" id="PS00039">
    <property type="entry name" value="DEAD_ATP_HELICASE"/>
    <property type="match status" value="1"/>
</dbReference>
<dbReference type="FunCoup" id="A0A066VQF8">
    <property type="interactions" value="630"/>
</dbReference>
<feature type="compositionally biased region" description="Basic and acidic residues" evidence="8">
    <location>
        <begin position="15"/>
        <end position="47"/>
    </location>
</feature>
<dbReference type="InterPro" id="IPR001650">
    <property type="entry name" value="Helicase_C-like"/>
</dbReference>
<keyword evidence="4 6" id="KW-0067">ATP-binding</keyword>
<evidence type="ECO:0000259" key="9">
    <source>
        <dbReference type="PROSITE" id="PS51192"/>
    </source>
</evidence>
<gene>
    <name evidence="11" type="ORF">K437DRAFT_226147</name>
</gene>
<dbReference type="STRING" id="1037660.A0A066VQF8"/>
<dbReference type="CDD" id="cd18787">
    <property type="entry name" value="SF2_C_DEAD"/>
    <property type="match status" value="1"/>
</dbReference>
<dbReference type="OMA" id="HEVKAFD"/>
<organism evidence="11 12">
    <name type="scientific">Tilletiaria anomala (strain ATCC 24038 / CBS 436.72 / UBC 951)</name>
    <dbReference type="NCBI Taxonomy" id="1037660"/>
    <lineage>
        <taxon>Eukaryota</taxon>
        <taxon>Fungi</taxon>
        <taxon>Dikarya</taxon>
        <taxon>Basidiomycota</taxon>
        <taxon>Ustilaginomycotina</taxon>
        <taxon>Exobasidiomycetes</taxon>
        <taxon>Georgefischeriales</taxon>
        <taxon>Tilletiariaceae</taxon>
        <taxon>Tilletiaria</taxon>
    </lineage>
</organism>
<comment type="catalytic activity">
    <reaction evidence="7">
        <text>ATP + H2O = ADP + phosphate + H(+)</text>
        <dbReference type="Rhea" id="RHEA:13065"/>
        <dbReference type="ChEBI" id="CHEBI:15377"/>
        <dbReference type="ChEBI" id="CHEBI:15378"/>
        <dbReference type="ChEBI" id="CHEBI:30616"/>
        <dbReference type="ChEBI" id="CHEBI:43474"/>
        <dbReference type="ChEBI" id="CHEBI:456216"/>
        <dbReference type="EC" id="3.6.4.13"/>
    </reaction>
</comment>
<evidence type="ECO:0000256" key="6">
    <source>
        <dbReference type="RuleBase" id="RU000492"/>
    </source>
</evidence>
<keyword evidence="2 6" id="KW-0378">Hydrolase</keyword>
<dbReference type="PROSITE" id="PS51194">
    <property type="entry name" value="HELICASE_CTER"/>
    <property type="match status" value="1"/>
</dbReference>
<dbReference type="EMBL" id="JMSN01000069">
    <property type="protein sequence ID" value="KDN42503.1"/>
    <property type="molecule type" value="Genomic_DNA"/>
</dbReference>
<dbReference type="PROSITE" id="PS51192">
    <property type="entry name" value="HELICASE_ATP_BIND_1"/>
    <property type="match status" value="1"/>
</dbReference>
<proteinExistence type="inferred from homology"/>
<dbReference type="Proteomes" id="UP000027361">
    <property type="component" value="Unassembled WGS sequence"/>
</dbReference>
<accession>A0A066VQF8</accession>
<feature type="region of interest" description="Disordered" evidence="8">
    <location>
        <begin position="1"/>
        <end position="117"/>
    </location>
</feature>
<name>A0A066VQF8_TILAU</name>
<comment type="similarity">
    <text evidence="6">Belongs to the DEAD box helicase family.</text>
</comment>
<dbReference type="Pfam" id="PF00270">
    <property type="entry name" value="DEAD"/>
    <property type="match status" value="1"/>
</dbReference>
<feature type="domain" description="Helicase C-terminal" evidence="10">
    <location>
        <begin position="468"/>
        <end position="640"/>
    </location>
</feature>
<dbReference type="InterPro" id="IPR014001">
    <property type="entry name" value="Helicase_ATP-bd"/>
</dbReference>
<dbReference type="Pfam" id="PF00271">
    <property type="entry name" value="Helicase_C"/>
    <property type="match status" value="1"/>
</dbReference>
<feature type="compositionally biased region" description="Basic and acidic residues" evidence="8">
    <location>
        <begin position="61"/>
        <end position="70"/>
    </location>
</feature>
<feature type="domain" description="Helicase ATP-binding" evidence="9">
    <location>
        <begin position="207"/>
        <end position="448"/>
    </location>
</feature>
<dbReference type="GeneID" id="25262557"/>
<evidence type="ECO:0000256" key="7">
    <source>
        <dbReference type="RuleBase" id="RU365068"/>
    </source>
</evidence>
<keyword evidence="5 7" id="KW-0694">RNA-binding</keyword>
<dbReference type="Gene3D" id="3.40.50.300">
    <property type="entry name" value="P-loop containing nucleotide triphosphate hydrolases"/>
    <property type="match status" value="2"/>
</dbReference>
<comment type="domain">
    <text evidence="7">The Q motif is unique to and characteristic of the DEAD box family of RNA helicases and controls ATP binding and hydrolysis.</text>
</comment>
<evidence type="ECO:0000313" key="11">
    <source>
        <dbReference type="EMBL" id="KDN42503.1"/>
    </source>
</evidence>
<dbReference type="PANTHER" id="PTHR24031">
    <property type="entry name" value="RNA HELICASE"/>
    <property type="match status" value="1"/>
</dbReference>
<evidence type="ECO:0000256" key="3">
    <source>
        <dbReference type="ARBA" id="ARBA00022806"/>
    </source>
</evidence>
<keyword evidence="3 6" id="KW-0347">Helicase</keyword>
<evidence type="ECO:0000256" key="5">
    <source>
        <dbReference type="ARBA" id="ARBA00022884"/>
    </source>
</evidence>
<dbReference type="OrthoDB" id="3370at2759"/>
<comment type="function">
    <text evidence="7">RNA helicase.</text>
</comment>